<proteinExistence type="predicted"/>
<protein>
    <submittedName>
        <fullName evidence="2">Retrovirus-related Pol polyprotein from transposon RE2</fullName>
    </submittedName>
</protein>
<gene>
    <name evidence="2" type="primary">RE2_312</name>
    <name evidence="2" type="ORF">CK203_029115</name>
</gene>
<reference evidence="2 3" key="1">
    <citation type="journal article" date="2018" name="PLoS Genet.">
        <title>Population sequencing reveals clonal diversity and ancestral inbreeding in the grapevine cultivar Chardonnay.</title>
        <authorList>
            <person name="Roach M.J."/>
            <person name="Johnson D.L."/>
            <person name="Bohlmann J."/>
            <person name="van Vuuren H.J."/>
            <person name="Jones S.J."/>
            <person name="Pretorius I.S."/>
            <person name="Schmidt S.A."/>
            <person name="Borneman A.R."/>
        </authorList>
    </citation>
    <scope>NUCLEOTIDE SEQUENCE [LARGE SCALE GENOMIC DNA]</scope>
    <source>
        <strain evidence="3">cv. Chardonnay</strain>
        <tissue evidence="2">Leaf</tissue>
    </source>
</reference>
<dbReference type="InterPro" id="IPR013103">
    <property type="entry name" value="RVT_2"/>
</dbReference>
<dbReference type="Proteomes" id="UP000288805">
    <property type="component" value="Unassembled WGS sequence"/>
</dbReference>
<dbReference type="AlphaFoldDB" id="A0A438IMT4"/>
<dbReference type="InterPro" id="IPR043502">
    <property type="entry name" value="DNA/RNA_pol_sf"/>
</dbReference>
<evidence type="ECO:0000313" key="2">
    <source>
        <dbReference type="EMBL" id="RVW98030.1"/>
    </source>
</evidence>
<evidence type="ECO:0000313" key="3">
    <source>
        <dbReference type="Proteomes" id="UP000288805"/>
    </source>
</evidence>
<dbReference type="EMBL" id="QGNW01000096">
    <property type="protein sequence ID" value="RVW98030.1"/>
    <property type="molecule type" value="Genomic_DNA"/>
</dbReference>
<comment type="caution">
    <text evidence="2">The sequence shown here is derived from an EMBL/GenBank/DDBJ whole genome shotgun (WGS) entry which is preliminary data.</text>
</comment>
<feature type="domain" description="Reverse transcriptase Ty1/copia-type" evidence="1">
    <location>
        <begin position="256"/>
        <end position="331"/>
    </location>
</feature>
<evidence type="ECO:0000259" key="1">
    <source>
        <dbReference type="Pfam" id="PF07727"/>
    </source>
</evidence>
<accession>A0A438IMT4</accession>
<organism evidence="2 3">
    <name type="scientific">Vitis vinifera</name>
    <name type="common">Grape</name>
    <dbReference type="NCBI Taxonomy" id="29760"/>
    <lineage>
        <taxon>Eukaryota</taxon>
        <taxon>Viridiplantae</taxon>
        <taxon>Streptophyta</taxon>
        <taxon>Embryophyta</taxon>
        <taxon>Tracheophyta</taxon>
        <taxon>Spermatophyta</taxon>
        <taxon>Magnoliopsida</taxon>
        <taxon>eudicotyledons</taxon>
        <taxon>Gunneridae</taxon>
        <taxon>Pentapetalae</taxon>
        <taxon>rosids</taxon>
        <taxon>Vitales</taxon>
        <taxon>Vitaceae</taxon>
        <taxon>Viteae</taxon>
        <taxon>Vitis</taxon>
    </lineage>
</organism>
<dbReference type="Pfam" id="PF07727">
    <property type="entry name" value="RVT_2"/>
    <property type="match status" value="1"/>
</dbReference>
<sequence length="521" mass="59124">MMKTPSHDNSAQMVVVENNSNTIKGGEKDIRWRDYCKRPKHTRETCWKLHGRPQQGNKNVKLSKPDRSFQVEIVSDLTFVANGSVSADENLPFMKTTLGWLPTLKGKWARVDTVPTQGLLVILSLGALFGGLWPPVSILWNLIFSLSGVHWVLHSTVRGNLLGWNGAFVGKRRETAWRAAPLCLMWTLWKERNGRAFNDVKWAKQAIKFSLLMNNSYKTFTTNLNSSSVPKNIQEALVDPKWKEAIDEEMKALYKNDMWDIVDLPKGKHPIGCKWVFTIKYKADGSIERYKARLVSKGYTQTYRIDYQETFALVAKMNSIRILLSLAANSDCSQGLGLKDFLGPLWGLDISKAKVTMLIVYMDNIMVIGDDFEEIQNLKEGIHVPQRKYNLDLLLEETGTSGFFGGPFSSQSCCEKPEKGLEVIVYAALYLKLKRNPNSQERNPEKNAARILNILEPEKSGKITRESCIQFLSKWNEDVEDLIFMKPLHVRIGLESLSHPKAENAKETVLTETSIQVNVLL</sequence>
<name>A0A438IMT4_VITVI</name>
<dbReference type="SUPFAM" id="SSF56672">
    <property type="entry name" value="DNA/RNA polymerases"/>
    <property type="match status" value="1"/>
</dbReference>